<comment type="caution">
    <text evidence="2">The sequence shown here is derived from an EMBL/GenBank/DDBJ whole genome shotgun (WGS) entry which is preliminary data.</text>
</comment>
<feature type="non-terminal residue" evidence="2">
    <location>
        <position position="1"/>
    </location>
</feature>
<dbReference type="NCBIfam" id="TIGR04183">
    <property type="entry name" value="Por_Secre_tail"/>
    <property type="match status" value="1"/>
</dbReference>
<sequence>FPEGISPGVSPGQNDNFDLRSFNVTKLEIFNRNGTLVYSKKNYTNEWVGQTNDGDELPVGTYFYTVIYEGGAKTKSAWVYINK</sequence>
<dbReference type="EMBL" id="QRDV01000020">
    <property type="protein sequence ID" value="RED37898.1"/>
    <property type="molecule type" value="Genomic_DNA"/>
</dbReference>
<dbReference type="Pfam" id="PF13585">
    <property type="entry name" value="CHU_C"/>
    <property type="match status" value="1"/>
</dbReference>
<reference evidence="2 3" key="1">
    <citation type="submission" date="2018-07" db="EMBL/GenBank/DDBJ databases">
        <title>Genomic Encyclopedia of Type Strains, Phase III (KMG-III): the genomes of soil and plant-associated and newly described type strains.</title>
        <authorList>
            <person name="Whitman W."/>
        </authorList>
    </citation>
    <scope>NUCLEOTIDE SEQUENCE [LARGE SCALE GENOMIC DNA]</scope>
    <source>
        <strain evidence="2 3">CECT 7946</strain>
    </source>
</reference>
<accession>A0A3D9GPH2</accession>
<dbReference type="OrthoDB" id="1391397at2"/>
<evidence type="ECO:0000256" key="1">
    <source>
        <dbReference type="ARBA" id="ARBA00022729"/>
    </source>
</evidence>
<dbReference type="Proteomes" id="UP000256980">
    <property type="component" value="Unassembled WGS sequence"/>
</dbReference>
<gene>
    <name evidence="2" type="ORF">DFQ10_1203</name>
</gene>
<dbReference type="AlphaFoldDB" id="A0A3D9GPH2"/>
<evidence type="ECO:0000313" key="3">
    <source>
        <dbReference type="Proteomes" id="UP000256980"/>
    </source>
</evidence>
<protein>
    <submittedName>
        <fullName evidence="2">Gliding motility-associated-like protein/predicted secreted protein (Por secretion system target)</fullName>
    </submittedName>
</protein>
<dbReference type="RefSeq" id="WP_147299258.1">
    <property type="nucleotide sequence ID" value="NZ_CANKZP010000056.1"/>
</dbReference>
<dbReference type="InterPro" id="IPR026444">
    <property type="entry name" value="Secre_tail"/>
</dbReference>
<keyword evidence="1" id="KW-0732">Signal</keyword>
<evidence type="ECO:0000313" key="2">
    <source>
        <dbReference type="EMBL" id="RED37898.1"/>
    </source>
</evidence>
<proteinExistence type="predicted"/>
<organism evidence="2 3">
    <name type="scientific">Winogradskyella eximia</name>
    <dbReference type="NCBI Taxonomy" id="262006"/>
    <lineage>
        <taxon>Bacteria</taxon>
        <taxon>Pseudomonadati</taxon>
        <taxon>Bacteroidota</taxon>
        <taxon>Flavobacteriia</taxon>
        <taxon>Flavobacteriales</taxon>
        <taxon>Flavobacteriaceae</taxon>
        <taxon>Winogradskyella</taxon>
    </lineage>
</organism>
<keyword evidence="3" id="KW-1185">Reference proteome</keyword>
<name>A0A3D9GPH2_9FLAO</name>